<evidence type="ECO:0000313" key="2">
    <source>
        <dbReference type="Proteomes" id="UP001651158"/>
    </source>
</evidence>
<proteinExistence type="predicted"/>
<dbReference type="Proteomes" id="UP001651158">
    <property type="component" value="Unassembled WGS sequence"/>
</dbReference>
<name>A0ABR4Q8I8_9CEST</name>
<keyword evidence="2" id="KW-1185">Reference proteome</keyword>
<reference evidence="1 2" key="1">
    <citation type="journal article" date="2022" name="Front. Cell. Infect. Microbiol.">
        <title>The Genomes of Two Strains of Taenia crassiceps the Animal Model for the Study of Human Cysticercosis.</title>
        <authorList>
            <person name="Bobes R.J."/>
            <person name="Estrada K."/>
            <person name="Rios-Valencia D.G."/>
            <person name="Calderon-Gallegos A."/>
            <person name="de la Torre P."/>
            <person name="Carrero J.C."/>
            <person name="Sanchez-Flores A."/>
            <person name="Laclette J.P."/>
        </authorList>
    </citation>
    <scope>NUCLEOTIDE SEQUENCE [LARGE SCALE GENOMIC DNA]</scope>
    <source>
        <strain evidence="1">WFUcys</strain>
    </source>
</reference>
<sequence>MSSKDFVSTFKQKYPKLQTTPRMKLIELSKHLLATLYAWSHHECPSHVGLEGLEGIEKLVLGKSDGVENLPE</sequence>
<accession>A0ABR4Q8I8</accession>
<gene>
    <name evidence="1" type="ORF">TcWFU_009165</name>
</gene>
<comment type="caution">
    <text evidence="1">The sequence shown here is derived from an EMBL/GenBank/DDBJ whole genome shotgun (WGS) entry which is preliminary data.</text>
</comment>
<evidence type="ECO:0000313" key="1">
    <source>
        <dbReference type="EMBL" id="KAL5105936.1"/>
    </source>
</evidence>
<protein>
    <submittedName>
        <fullName evidence="1">Uncharacterized protein</fullName>
    </submittedName>
</protein>
<dbReference type="EMBL" id="JAKROA010000007">
    <property type="protein sequence ID" value="KAL5105936.1"/>
    <property type="molecule type" value="Genomic_DNA"/>
</dbReference>
<organism evidence="1 2">
    <name type="scientific">Taenia crassiceps</name>
    <dbReference type="NCBI Taxonomy" id="6207"/>
    <lineage>
        <taxon>Eukaryota</taxon>
        <taxon>Metazoa</taxon>
        <taxon>Spiralia</taxon>
        <taxon>Lophotrochozoa</taxon>
        <taxon>Platyhelminthes</taxon>
        <taxon>Cestoda</taxon>
        <taxon>Eucestoda</taxon>
        <taxon>Cyclophyllidea</taxon>
        <taxon>Taeniidae</taxon>
        <taxon>Taenia</taxon>
    </lineage>
</organism>